<dbReference type="AlphaFoldDB" id="A0A517U0R7"/>
<evidence type="ECO:0000313" key="3">
    <source>
        <dbReference type="EMBL" id="QDT74203.1"/>
    </source>
</evidence>
<dbReference type="EMBL" id="CP036339">
    <property type="protein sequence ID" value="QDT74203.1"/>
    <property type="molecule type" value="Genomic_DNA"/>
</dbReference>
<proteinExistence type="predicted"/>
<evidence type="ECO:0000256" key="1">
    <source>
        <dbReference type="SAM" id="SignalP"/>
    </source>
</evidence>
<keyword evidence="1" id="KW-0732">Signal</keyword>
<feature type="chain" id="PRO_5021900657" description="DUF4394 domain-containing protein" evidence="1">
    <location>
        <begin position="27"/>
        <end position="322"/>
    </location>
</feature>
<dbReference type="Pfam" id="PF14339">
    <property type="entry name" value="DUF4394"/>
    <property type="match status" value="1"/>
</dbReference>
<name>A0A517U0R7_9BACT</name>
<keyword evidence="4" id="KW-1185">Reference proteome</keyword>
<accession>A0A517U0R7</accession>
<feature type="domain" description="DUF4394" evidence="2">
    <location>
        <begin position="37"/>
        <end position="285"/>
    </location>
</feature>
<dbReference type="RefSeq" id="WP_145433978.1">
    <property type="nucleotide sequence ID" value="NZ_CP036339.1"/>
</dbReference>
<reference evidence="3 4" key="1">
    <citation type="submission" date="2019-02" db="EMBL/GenBank/DDBJ databases">
        <title>Deep-cultivation of Planctomycetes and their phenomic and genomic characterization uncovers novel biology.</title>
        <authorList>
            <person name="Wiegand S."/>
            <person name="Jogler M."/>
            <person name="Boedeker C."/>
            <person name="Pinto D."/>
            <person name="Vollmers J."/>
            <person name="Rivas-Marin E."/>
            <person name="Kohn T."/>
            <person name="Peeters S.H."/>
            <person name="Heuer A."/>
            <person name="Rast P."/>
            <person name="Oberbeckmann S."/>
            <person name="Bunk B."/>
            <person name="Jeske O."/>
            <person name="Meyerdierks A."/>
            <person name="Storesund J.E."/>
            <person name="Kallscheuer N."/>
            <person name="Luecker S."/>
            <person name="Lage O.M."/>
            <person name="Pohl T."/>
            <person name="Merkel B.J."/>
            <person name="Hornburger P."/>
            <person name="Mueller R.-W."/>
            <person name="Bruemmer F."/>
            <person name="Labrenz M."/>
            <person name="Spormann A.M."/>
            <person name="Op den Camp H."/>
            <person name="Overmann J."/>
            <person name="Amann R."/>
            <person name="Jetten M.S.M."/>
            <person name="Mascher T."/>
            <person name="Medema M.H."/>
            <person name="Devos D.P."/>
            <person name="Kaster A.-K."/>
            <person name="Ovreas L."/>
            <person name="Rohde M."/>
            <person name="Galperin M.Y."/>
            <person name="Jogler C."/>
        </authorList>
    </citation>
    <scope>NUCLEOTIDE SEQUENCE [LARGE SCALE GENOMIC DNA]</scope>
    <source>
        <strain evidence="3 4">I41</strain>
    </source>
</reference>
<dbReference type="OrthoDB" id="270180at2"/>
<evidence type="ECO:0000313" key="4">
    <source>
        <dbReference type="Proteomes" id="UP000317909"/>
    </source>
</evidence>
<protein>
    <recommendedName>
        <fullName evidence="2">DUF4394 domain-containing protein</fullName>
    </recommendedName>
</protein>
<feature type="signal peptide" evidence="1">
    <location>
        <begin position="1"/>
        <end position="26"/>
    </location>
</feature>
<dbReference type="KEGG" id="llh:I41_33980"/>
<evidence type="ECO:0000259" key="2">
    <source>
        <dbReference type="Pfam" id="PF14339"/>
    </source>
</evidence>
<organism evidence="3 4">
    <name type="scientific">Lacipirellula limnantheis</name>
    <dbReference type="NCBI Taxonomy" id="2528024"/>
    <lineage>
        <taxon>Bacteria</taxon>
        <taxon>Pseudomonadati</taxon>
        <taxon>Planctomycetota</taxon>
        <taxon>Planctomycetia</taxon>
        <taxon>Pirellulales</taxon>
        <taxon>Lacipirellulaceae</taxon>
        <taxon>Lacipirellula</taxon>
    </lineage>
</organism>
<sequence precursor="true">MTSPRSMRALLCGAVLTLLSPALAHAQTGYGVDANFTLFSFDVTAPATSATIGNVGFLPEAIDFRPGTNQLYAIDVGATTTQLYTINIATGASTPVGPGFPTVGVDYNLSGNQSFGFDFNPKTLQGDNSMRIRLIATNGDNLRLDSSTGLVAAVDLDLMIQPGDNSPFTDAAAYINNIPGAGGTTILFDMDIRNNSLYTQNPPNNGTLNLVGPFGVTINNVQRGIGFDVYTDPSSVDATIGGDSAYAVLKRPDAPINGPLGAYLLYSVNLATGQITNGALVDGGRNFDGGFAIAPGVPEPTTLTLAVGLAAMLVAKNKRRQA</sequence>
<gene>
    <name evidence="3" type="ORF">I41_33980</name>
</gene>
<dbReference type="InterPro" id="IPR025507">
    <property type="entry name" value="DUF4394"/>
</dbReference>
<dbReference type="Proteomes" id="UP000317909">
    <property type="component" value="Chromosome"/>
</dbReference>